<dbReference type="Gene3D" id="3.40.50.1010">
    <property type="entry name" value="5'-nuclease"/>
    <property type="match status" value="1"/>
</dbReference>
<dbReference type="EMBL" id="DSRD01000306">
    <property type="protein sequence ID" value="HGW93575.1"/>
    <property type="molecule type" value="Genomic_DNA"/>
</dbReference>
<organism evidence="2">
    <name type="scientific">Oscillatoriales cyanobacterium SpSt-402</name>
    <dbReference type="NCBI Taxonomy" id="2282168"/>
    <lineage>
        <taxon>Bacteria</taxon>
        <taxon>Bacillati</taxon>
        <taxon>Cyanobacteriota</taxon>
        <taxon>Cyanophyceae</taxon>
        <taxon>Oscillatoriophycideae</taxon>
        <taxon>Oscillatoriales</taxon>
    </lineage>
</organism>
<gene>
    <name evidence="2" type="ORF">ENR47_04725</name>
</gene>
<dbReference type="InterPro" id="IPR029060">
    <property type="entry name" value="PIN-like_dom_sf"/>
</dbReference>
<protein>
    <submittedName>
        <fullName evidence="2">Type II toxin-antitoxin system VapC family toxin</fullName>
    </submittedName>
</protein>
<sequence>MVVNQPLIVLDTNIALYYLGGRLVDPLSSGLYHASIITEMELLSYPNLSLAEEQQIQNFLTQLLIIGIDESIKIVAISLRKQHRLKLPDAIIAATAQSLNALLLTNDLKLSSISTLQTQSLLLK</sequence>
<dbReference type="CDD" id="cd18738">
    <property type="entry name" value="PIN_VapC4-5_FitB-like"/>
    <property type="match status" value="1"/>
</dbReference>
<evidence type="ECO:0000259" key="1">
    <source>
        <dbReference type="Pfam" id="PF01850"/>
    </source>
</evidence>
<accession>A0A832M2Q9</accession>
<comment type="caution">
    <text evidence="2">The sequence shown here is derived from an EMBL/GenBank/DDBJ whole genome shotgun (WGS) entry which is preliminary data.</text>
</comment>
<dbReference type="Pfam" id="PF01850">
    <property type="entry name" value="PIN"/>
    <property type="match status" value="1"/>
</dbReference>
<name>A0A832M2Q9_9CYAN</name>
<proteinExistence type="predicted"/>
<reference evidence="2" key="1">
    <citation type="journal article" date="2020" name="mSystems">
        <title>Genome- and Community-Level Interaction Insights into Carbon Utilization and Element Cycling Functions of Hydrothermarchaeota in Hydrothermal Sediment.</title>
        <authorList>
            <person name="Zhou Z."/>
            <person name="Liu Y."/>
            <person name="Xu W."/>
            <person name="Pan J."/>
            <person name="Luo Z.H."/>
            <person name="Li M."/>
        </authorList>
    </citation>
    <scope>NUCLEOTIDE SEQUENCE [LARGE SCALE GENOMIC DNA]</scope>
    <source>
        <strain evidence="2">SpSt-402</strain>
    </source>
</reference>
<dbReference type="InterPro" id="IPR002716">
    <property type="entry name" value="PIN_dom"/>
</dbReference>
<dbReference type="SUPFAM" id="SSF88723">
    <property type="entry name" value="PIN domain-like"/>
    <property type="match status" value="1"/>
</dbReference>
<feature type="domain" description="PIN" evidence="1">
    <location>
        <begin position="8"/>
        <end position="113"/>
    </location>
</feature>
<dbReference type="AlphaFoldDB" id="A0A832M2Q9"/>
<evidence type="ECO:0000313" key="2">
    <source>
        <dbReference type="EMBL" id="HGW93575.1"/>
    </source>
</evidence>